<reference evidence="9 10" key="1">
    <citation type="submission" date="2016-04" db="EMBL/GenBank/DDBJ databases">
        <authorList>
            <person name="Evans L.H."/>
            <person name="Alamgir A."/>
            <person name="Owens N."/>
            <person name="Weber N.D."/>
            <person name="Virtaneva K."/>
            <person name="Barbian K."/>
            <person name="Babar A."/>
            <person name="Rosenke K."/>
        </authorList>
    </citation>
    <scope>NUCLEOTIDE SEQUENCE [LARGE SCALE GENOMIC DNA]</scope>
    <source>
        <strain evidence="9 10">PMB02</strain>
    </source>
</reference>
<comment type="pathway">
    <text evidence="1">Plant hormone metabolism; auxin biosynthesis.</text>
</comment>
<dbReference type="EC" id="1.13.12.3" evidence="3"/>
<evidence type="ECO:0000256" key="4">
    <source>
        <dbReference type="ARBA" id="ARBA00017871"/>
    </source>
</evidence>
<dbReference type="GO" id="GO:0009851">
    <property type="term" value="P:auxin biosynthetic process"/>
    <property type="evidence" value="ECO:0007669"/>
    <property type="project" value="UniProtKB-KW"/>
</dbReference>
<organism evidence="9 10">
    <name type="scientific">Methylobacterium platani</name>
    <dbReference type="NCBI Taxonomy" id="427683"/>
    <lineage>
        <taxon>Bacteria</taxon>
        <taxon>Pseudomonadati</taxon>
        <taxon>Pseudomonadota</taxon>
        <taxon>Alphaproteobacteria</taxon>
        <taxon>Hyphomicrobiales</taxon>
        <taxon>Methylobacteriaceae</taxon>
        <taxon>Methylobacterium</taxon>
    </lineage>
</organism>
<evidence type="ECO:0000313" key="10">
    <source>
        <dbReference type="Proteomes" id="UP000078316"/>
    </source>
</evidence>
<sequence length="441" mass="45082">MALSRRSLVAGAAILAASAKARAAADADVVVIGAGAAGLAAASAIRRGGHSVVVLEARDRIGGRAFTETALGAGRSFDAGGQYVHWAERNPWREIARAAGVRTSDDATSPWPVLVKDGVRASEAERRQRRAGFGRVSLLLDHPDASPAAPDRSVAEAVAGEDEAARAAATGLTRLTLGEEPDRVSCADYDQLWSGDDIWVDGYGALVAGHYAGLPVRLGTPATMVDWSGPGVAVETPRGTLRAACAILTVPVGVLAAGSLRFTPALPAATAEAVAGLRMGAYTKIGLALDPARLREQDLRDAVILQSGTPGLTAYLEMQPFGKPLAVLHCGGDGARALCEAGEGAALAAATDHLASVFGTGIRTAVTAGRLAAWWTDPFARGSYSIARPGRLPAREALRVPVADRIFLAGEALAGGGAMTVGGATLDGERAAAAVLRRLGS</sequence>
<dbReference type="RefSeq" id="WP_064504475.1">
    <property type="nucleotide sequence ID" value="NZ_LWHQ01000078.1"/>
</dbReference>
<feature type="domain" description="Amine oxidase" evidence="8">
    <location>
        <begin position="185"/>
        <end position="436"/>
    </location>
</feature>
<name>A0A179RYP4_9HYPH</name>
<dbReference type="EMBL" id="LWHQ01000078">
    <property type="protein sequence ID" value="OAS15813.1"/>
    <property type="molecule type" value="Genomic_DNA"/>
</dbReference>
<evidence type="ECO:0000256" key="2">
    <source>
        <dbReference type="ARBA" id="ARBA00005833"/>
    </source>
</evidence>
<dbReference type="GO" id="GO:0050361">
    <property type="term" value="F:tryptophan 2-monooxygenase activity"/>
    <property type="evidence" value="ECO:0007669"/>
    <property type="project" value="UniProtKB-EC"/>
</dbReference>
<keyword evidence="7" id="KW-0732">Signal</keyword>
<proteinExistence type="inferred from homology"/>
<comment type="similarity">
    <text evidence="2">Belongs to the tryptophan 2-monooxygenase family.</text>
</comment>
<dbReference type="InterPro" id="IPR002937">
    <property type="entry name" value="Amino_oxidase"/>
</dbReference>
<dbReference type="SUPFAM" id="SSF51905">
    <property type="entry name" value="FAD/NAD(P)-binding domain"/>
    <property type="match status" value="1"/>
</dbReference>
<dbReference type="Pfam" id="PF13450">
    <property type="entry name" value="NAD_binding_8"/>
    <property type="match status" value="1"/>
</dbReference>
<accession>A0A179RYP4</accession>
<dbReference type="Gene3D" id="3.50.50.60">
    <property type="entry name" value="FAD/NAD(P)-binding domain"/>
    <property type="match status" value="1"/>
</dbReference>
<dbReference type="Pfam" id="PF01593">
    <property type="entry name" value="Amino_oxidase"/>
    <property type="match status" value="1"/>
</dbReference>
<comment type="caution">
    <text evidence="9">The sequence shown here is derived from an EMBL/GenBank/DDBJ whole genome shotgun (WGS) entry which is preliminary data.</text>
</comment>
<keyword evidence="5" id="KW-0073">Auxin biosynthesis</keyword>
<dbReference type="PROSITE" id="PS51318">
    <property type="entry name" value="TAT"/>
    <property type="match status" value="1"/>
</dbReference>
<dbReference type="InterPro" id="IPR006311">
    <property type="entry name" value="TAT_signal"/>
</dbReference>
<evidence type="ECO:0000256" key="6">
    <source>
        <dbReference type="ARBA" id="ARBA00047321"/>
    </source>
</evidence>
<dbReference type="PRINTS" id="PR00419">
    <property type="entry name" value="ADXRDTASE"/>
</dbReference>
<dbReference type="OrthoDB" id="337830at2"/>
<evidence type="ECO:0000256" key="3">
    <source>
        <dbReference type="ARBA" id="ARBA00012535"/>
    </source>
</evidence>
<feature type="chain" id="PRO_5008105387" description="Tryptophan 2-monooxygenase" evidence="7">
    <location>
        <begin position="24"/>
        <end position="441"/>
    </location>
</feature>
<dbReference type="STRING" id="427683.A5481_29350"/>
<evidence type="ECO:0000313" key="9">
    <source>
        <dbReference type="EMBL" id="OAS15813.1"/>
    </source>
</evidence>
<evidence type="ECO:0000259" key="8">
    <source>
        <dbReference type="Pfam" id="PF01593"/>
    </source>
</evidence>
<dbReference type="PANTHER" id="PTHR10742">
    <property type="entry name" value="FLAVIN MONOAMINE OXIDASE"/>
    <property type="match status" value="1"/>
</dbReference>
<gene>
    <name evidence="9" type="ORF">A5481_29350</name>
</gene>
<evidence type="ECO:0000256" key="5">
    <source>
        <dbReference type="ARBA" id="ARBA00023070"/>
    </source>
</evidence>
<comment type="catalytic activity">
    <reaction evidence="6">
        <text>L-tryptophan + O2 = indole-3-acetamide + CO2 + H2O</text>
        <dbReference type="Rhea" id="RHEA:16165"/>
        <dbReference type="ChEBI" id="CHEBI:15377"/>
        <dbReference type="ChEBI" id="CHEBI:15379"/>
        <dbReference type="ChEBI" id="CHEBI:16031"/>
        <dbReference type="ChEBI" id="CHEBI:16526"/>
        <dbReference type="ChEBI" id="CHEBI:57912"/>
        <dbReference type="EC" id="1.13.12.3"/>
    </reaction>
</comment>
<feature type="signal peptide" evidence="7">
    <location>
        <begin position="1"/>
        <end position="23"/>
    </location>
</feature>
<dbReference type="SUPFAM" id="SSF54373">
    <property type="entry name" value="FAD-linked reductases, C-terminal domain"/>
    <property type="match status" value="1"/>
</dbReference>
<dbReference type="Proteomes" id="UP000078316">
    <property type="component" value="Unassembled WGS sequence"/>
</dbReference>
<evidence type="ECO:0000256" key="7">
    <source>
        <dbReference type="SAM" id="SignalP"/>
    </source>
</evidence>
<evidence type="ECO:0000256" key="1">
    <source>
        <dbReference type="ARBA" id="ARBA00004814"/>
    </source>
</evidence>
<dbReference type="InterPro" id="IPR050281">
    <property type="entry name" value="Flavin_monoamine_oxidase"/>
</dbReference>
<dbReference type="AlphaFoldDB" id="A0A179RYP4"/>
<dbReference type="PANTHER" id="PTHR10742:SF410">
    <property type="entry name" value="LYSINE-SPECIFIC HISTONE DEMETHYLASE 2"/>
    <property type="match status" value="1"/>
</dbReference>
<protein>
    <recommendedName>
        <fullName evidence="4">Tryptophan 2-monooxygenase</fullName>
        <ecNumber evidence="3">1.13.12.3</ecNumber>
    </recommendedName>
</protein>
<dbReference type="InterPro" id="IPR036188">
    <property type="entry name" value="FAD/NAD-bd_sf"/>
</dbReference>